<dbReference type="InterPro" id="IPR050090">
    <property type="entry name" value="Tyrosine_recombinase_XerCD"/>
</dbReference>
<dbReference type="InterPro" id="IPR002104">
    <property type="entry name" value="Integrase_catalytic"/>
</dbReference>
<feature type="active site" evidence="10">
    <location>
        <position position="149"/>
    </location>
</feature>
<evidence type="ECO:0000256" key="11">
    <source>
        <dbReference type="NCBIfam" id="TIGR02224"/>
    </source>
</evidence>
<keyword evidence="6 10" id="KW-0229">DNA integration</keyword>
<dbReference type="Pfam" id="PF02899">
    <property type="entry name" value="Phage_int_SAM_1"/>
    <property type="match status" value="1"/>
</dbReference>
<evidence type="ECO:0000256" key="5">
    <source>
        <dbReference type="ARBA" id="ARBA00022829"/>
    </source>
</evidence>
<comment type="caution">
    <text evidence="14">The sequence shown here is derived from an EMBL/GenBank/DDBJ whole genome shotgun (WGS) entry which is preliminary data.</text>
</comment>
<evidence type="ECO:0000313" key="15">
    <source>
        <dbReference type="Proteomes" id="UP001500782"/>
    </source>
</evidence>
<dbReference type="Gene3D" id="1.10.443.10">
    <property type="entry name" value="Intergrase catalytic core"/>
    <property type="match status" value="1"/>
</dbReference>
<dbReference type="NCBIfam" id="NF001399">
    <property type="entry name" value="PRK00283.1"/>
    <property type="match status" value="1"/>
</dbReference>
<evidence type="ECO:0000256" key="1">
    <source>
        <dbReference type="ARBA" id="ARBA00004496"/>
    </source>
</evidence>
<feature type="domain" description="Tyr recombinase" evidence="12">
    <location>
        <begin position="109"/>
        <end position="294"/>
    </location>
</feature>
<evidence type="ECO:0000256" key="8">
    <source>
        <dbReference type="ARBA" id="ARBA00023172"/>
    </source>
</evidence>
<evidence type="ECO:0000256" key="10">
    <source>
        <dbReference type="HAMAP-Rule" id="MF_01808"/>
    </source>
</evidence>
<dbReference type="CDD" id="cd00798">
    <property type="entry name" value="INT_XerDC_C"/>
    <property type="match status" value="1"/>
</dbReference>
<dbReference type="NCBIfam" id="TIGR02224">
    <property type="entry name" value="recomb_XerC"/>
    <property type="match status" value="1"/>
</dbReference>
<comment type="similarity">
    <text evidence="2 10">Belongs to the 'phage' integrase family. XerC subfamily.</text>
</comment>
<proteinExistence type="inferred from homology"/>
<dbReference type="Gene3D" id="1.10.150.130">
    <property type="match status" value="1"/>
</dbReference>
<dbReference type="InterPro" id="IPR010998">
    <property type="entry name" value="Integrase_recombinase_N"/>
</dbReference>
<protein>
    <recommendedName>
        <fullName evidence="10 11">Tyrosine recombinase XerC</fullName>
    </recommendedName>
</protein>
<keyword evidence="15" id="KW-1185">Reference proteome</keyword>
<dbReference type="PANTHER" id="PTHR30349:SF77">
    <property type="entry name" value="TYROSINE RECOMBINASE XERC"/>
    <property type="match status" value="1"/>
</dbReference>
<evidence type="ECO:0000256" key="4">
    <source>
        <dbReference type="ARBA" id="ARBA00022618"/>
    </source>
</evidence>
<dbReference type="HAMAP" id="MF_01808">
    <property type="entry name" value="Recomb_XerC_XerD"/>
    <property type="match status" value="1"/>
</dbReference>
<dbReference type="PROSITE" id="PS51898">
    <property type="entry name" value="TYR_RECOMBINASE"/>
    <property type="match status" value="1"/>
</dbReference>
<feature type="active site" evidence="10">
    <location>
        <position position="272"/>
    </location>
</feature>
<dbReference type="RefSeq" id="WP_343799189.1">
    <property type="nucleotide sequence ID" value="NZ_BAAADJ010000022.1"/>
</dbReference>
<feature type="active site" description="O-(3'-phospho-DNA)-tyrosine intermediate" evidence="10">
    <location>
        <position position="281"/>
    </location>
</feature>
<evidence type="ECO:0000259" key="13">
    <source>
        <dbReference type="PROSITE" id="PS51900"/>
    </source>
</evidence>
<feature type="active site" evidence="10">
    <location>
        <position position="246"/>
    </location>
</feature>
<evidence type="ECO:0000256" key="3">
    <source>
        <dbReference type="ARBA" id="ARBA00022490"/>
    </source>
</evidence>
<dbReference type="InterPro" id="IPR013762">
    <property type="entry name" value="Integrase-like_cat_sf"/>
</dbReference>
<dbReference type="InterPro" id="IPR044068">
    <property type="entry name" value="CB"/>
</dbReference>
<dbReference type="NCBIfam" id="NF040815">
    <property type="entry name" value="recomb_XerA_Arch"/>
    <property type="match status" value="1"/>
</dbReference>
<comment type="function">
    <text evidence="10">Site-specific tyrosine recombinase, which acts by catalyzing the cutting and rejoining of the recombining DNA molecules. The XerC-XerD complex is essential to convert dimers of the bacterial chromosome into monomers to permit their segregation at cell division. It also contributes to the segregational stability of plasmids.</text>
</comment>
<dbReference type="InterPro" id="IPR023009">
    <property type="entry name" value="Tyrosine_recombinase_XerC/XerD"/>
</dbReference>
<dbReference type="EMBL" id="BAAADJ010000022">
    <property type="protein sequence ID" value="GAA0331739.1"/>
    <property type="molecule type" value="Genomic_DNA"/>
</dbReference>
<organism evidence="14 15">
    <name type="scientific">Bacillus carboniphilus</name>
    <dbReference type="NCBI Taxonomy" id="86663"/>
    <lineage>
        <taxon>Bacteria</taxon>
        <taxon>Bacillati</taxon>
        <taxon>Bacillota</taxon>
        <taxon>Bacilli</taxon>
        <taxon>Bacillales</taxon>
        <taxon>Bacillaceae</taxon>
        <taxon>Bacillus</taxon>
    </lineage>
</organism>
<keyword evidence="3 10" id="KW-0963">Cytoplasm</keyword>
<name>A0ABN0WBF5_9BACI</name>
<evidence type="ECO:0000256" key="2">
    <source>
        <dbReference type="ARBA" id="ARBA00006657"/>
    </source>
</evidence>
<comment type="subunit">
    <text evidence="10">Forms a cyclic heterotetrameric complex composed of two molecules of XerC and two molecules of XerD.</text>
</comment>
<reference evidence="14 15" key="1">
    <citation type="journal article" date="2019" name="Int. J. Syst. Evol. Microbiol.">
        <title>The Global Catalogue of Microorganisms (GCM) 10K type strain sequencing project: providing services to taxonomists for standard genome sequencing and annotation.</title>
        <authorList>
            <consortium name="The Broad Institute Genomics Platform"/>
            <consortium name="The Broad Institute Genome Sequencing Center for Infectious Disease"/>
            <person name="Wu L."/>
            <person name="Ma J."/>
        </authorList>
    </citation>
    <scope>NUCLEOTIDE SEQUENCE [LARGE SCALE GENOMIC DNA]</scope>
    <source>
        <strain evidence="14 15">JCM 9731</strain>
    </source>
</reference>
<accession>A0ABN0WBF5</accession>
<feature type="domain" description="Core-binding (CB)" evidence="13">
    <location>
        <begin position="2"/>
        <end position="88"/>
    </location>
</feature>
<dbReference type="Proteomes" id="UP001500782">
    <property type="component" value="Unassembled WGS sequence"/>
</dbReference>
<dbReference type="Pfam" id="PF00589">
    <property type="entry name" value="Phage_integrase"/>
    <property type="match status" value="1"/>
</dbReference>
<dbReference type="PANTHER" id="PTHR30349">
    <property type="entry name" value="PHAGE INTEGRASE-RELATED"/>
    <property type="match status" value="1"/>
</dbReference>
<keyword evidence="8 10" id="KW-0233">DNA recombination</keyword>
<keyword evidence="7 10" id="KW-0238">DNA-binding</keyword>
<evidence type="ECO:0000313" key="14">
    <source>
        <dbReference type="EMBL" id="GAA0331739.1"/>
    </source>
</evidence>
<keyword evidence="5 10" id="KW-0159">Chromosome partition</keyword>
<gene>
    <name evidence="10 14" type="primary">xerC</name>
    <name evidence="14" type="ORF">GCM10008967_22940</name>
</gene>
<keyword evidence="9 10" id="KW-0131">Cell cycle</keyword>
<dbReference type="SUPFAM" id="SSF56349">
    <property type="entry name" value="DNA breaking-rejoining enzymes"/>
    <property type="match status" value="1"/>
</dbReference>
<comment type="subcellular location">
    <subcellularLocation>
        <location evidence="1 10">Cytoplasm</location>
    </subcellularLocation>
</comment>
<feature type="active site" evidence="10">
    <location>
        <position position="249"/>
    </location>
</feature>
<feature type="active site" evidence="10">
    <location>
        <position position="173"/>
    </location>
</feature>
<keyword evidence="4 10" id="KW-0132">Cell division</keyword>
<evidence type="ECO:0000256" key="9">
    <source>
        <dbReference type="ARBA" id="ARBA00023306"/>
    </source>
</evidence>
<dbReference type="InterPro" id="IPR011931">
    <property type="entry name" value="Recomb_XerC"/>
</dbReference>
<dbReference type="InterPro" id="IPR011010">
    <property type="entry name" value="DNA_brk_join_enz"/>
</dbReference>
<evidence type="ECO:0000256" key="6">
    <source>
        <dbReference type="ARBA" id="ARBA00022908"/>
    </source>
</evidence>
<evidence type="ECO:0000259" key="12">
    <source>
        <dbReference type="PROSITE" id="PS51898"/>
    </source>
</evidence>
<sequence length="300" mass="35200">MESCKALLIQFQEYMQIEKNFSSHTILHYTKDIESLFEFMAEQSISDLRELEYFDARLFVSKLFDQSFKRSSISRKISSLRSFYSFLMREGVVEQNPFQMLSLPKKEKRLPSFFYVEEMEKLLNSQFENNPIGQRDKLLLELLYSTGIRISEAENLKLEHIDFVVGTILVYGKGRKERYIPFGRYASDLLRIYINEGRQNLLTKNKKDHSFLFVNYRGGPLTARGMRDILNKIMNKAAMQANIHPHMLRHTFATHLLNNGADLRSVQELLGHSHLSSTQVYTHVTKDHLQKTYKSFHPRA</sequence>
<dbReference type="PROSITE" id="PS51900">
    <property type="entry name" value="CB"/>
    <property type="match status" value="1"/>
</dbReference>
<evidence type="ECO:0000256" key="7">
    <source>
        <dbReference type="ARBA" id="ARBA00023125"/>
    </source>
</evidence>
<dbReference type="InterPro" id="IPR004107">
    <property type="entry name" value="Integrase_SAM-like_N"/>
</dbReference>